<evidence type="ECO:0000313" key="3">
    <source>
        <dbReference type="Proteomes" id="UP001430584"/>
    </source>
</evidence>
<dbReference type="InterPro" id="IPR052895">
    <property type="entry name" value="HetReg/Transcr_Mod"/>
</dbReference>
<protein>
    <submittedName>
        <fullName evidence="2">Ubiquitin-like protein</fullName>
    </submittedName>
</protein>
<organism evidence="2 3">
    <name type="scientific">Diplodia seriata</name>
    <dbReference type="NCBI Taxonomy" id="420778"/>
    <lineage>
        <taxon>Eukaryota</taxon>
        <taxon>Fungi</taxon>
        <taxon>Dikarya</taxon>
        <taxon>Ascomycota</taxon>
        <taxon>Pezizomycotina</taxon>
        <taxon>Dothideomycetes</taxon>
        <taxon>Dothideomycetes incertae sedis</taxon>
        <taxon>Botryosphaeriales</taxon>
        <taxon>Botryosphaeriaceae</taxon>
        <taxon>Diplodia</taxon>
    </lineage>
</organism>
<reference evidence="2 3" key="1">
    <citation type="submission" date="2024-02" db="EMBL/GenBank/DDBJ databases">
        <title>De novo assembly and annotation of 12 fungi associated with fruit tree decline syndrome in Ontario, Canada.</title>
        <authorList>
            <person name="Sulman M."/>
            <person name="Ellouze W."/>
            <person name="Ilyukhin E."/>
        </authorList>
    </citation>
    <scope>NUCLEOTIDE SEQUENCE [LARGE SCALE GENOMIC DNA]</scope>
    <source>
        <strain evidence="2 3">FDS-637</strain>
    </source>
</reference>
<evidence type="ECO:0000259" key="1">
    <source>
        <dbReference type="Pfam" id="PF06985"/>
    </source>
</evidence>
<comment type="caution">
    <text evidence="2">The sequence shown here is derived from an EMBL/GenBank/DDBJ whole genome shotgun (WGS) entry which is preliminary data.</text>
</comment>
<dbReference type="PANTHER" id="PTHR24148">
    <property type="entry name" value="ANKYRIN REPEAT DOMAIN-CONTAINING PROTEIN 39 HOMOLOG-RELATED"/>
    <property type="match status" value="1"/>
</dbReference>
<dbReference type="Proteomes" id="UP001430584">
    <property type="component" value="Unassembled WGS sequence"/>
</dbReference>
<dbReference type="GeneID" id="92012534"/>
<keyword evidence="3" id="KW-1185">Reference proteome</keyword>
<name>A0ABR3C617_9PEZI</name>
<sequence length="552" mass="63405">METTSQRGDGPSFRRWHPYYRYSPLPGNTIRLIKIICPEYIPNREKIFEDLQLSMITVNLADAPVYDALSYTWGDPTPEPDPTTEKFTKVARCFPIECDGRAVLGTRNLRDALRQLRCSQHPEAQKLHVEAAQRKPSKYMWIDAICINQEDIKERSQQVKMMGTIYETAEAVIAWLGEPDIRARNALKLAERLSQADFGKLTHAKDWNLAFEDPDFYRVHGIDPISREQWLDYALFFGRNWFTRAWILQEVRLAKKAEVLCGDMFCAMGMLRQSLQFVNLCGFGFPIHLTQIEAIKSDVSLDSAWQLEVRHFKTELRLFQISERSILEQGKFSFLTNLAFNSATEATLPHDMVYSLIGISTEFGEPASFEVDYSKPVEDVYIETTRFILQSRMDLELLSARQAPRATRLKSLPSLYEEEPDSYQFLPAMHTLPKIPGTLEDDEQDTLTIPIPAELLDLTAASVHRAQQYTVKAATKVLYRALFRTKNQHIGLGPDWVQKQDEIWLIQGARMPIVLRPLPNGHYIWIGEAYIAGIMYGEAIPFAEESREIVLE</sequence>
<dbReference type="Pfam" id="PF26639">
    <property type="entry name" value="Het-6_barrel"/>
    <property type="match status" value="1"/>
</dbReference>
<evidence type="ECO:0000313" key="2">
    <source>
        <dbReference type="EMBL" id="KAL0256060.1"/>
    </source>
</evidence>
<gene>
    <name evidence="2" type="primary">ATG12</name>
    <name evidence="2" type="ORF">SLS55_008449</name>
</gene>
<dbReference type="EMBL" id="JAJVCZ030000009">
    <property type="protein sequence ID" value="KAL0256060.1"/>
    <property type="molecule type" value="Genomic_DNA"/>
</dbReference>
<accession>A0ABR3C617</accession>
<feature type="domain" description="Heterokaryon incompatibility" evidence="1">
    <location>
        <begin position="66"/>
        <end position="250"/>
    </location>
</feature>
<dbReference type="Pfam" id="PF06985">
    <property type="entry name" value="HET"/>
    <property type="match status" value="1"/>
</dbReference>
<dbReference type="PANTHER" id="PTHR24148:SF64">
    <property type="entry name" value="HETEROKARYON INCOMPATIBILITY DOMAIN-CONTAINING PROTEIN"/>
    <property type="match status" value="1"/>
</dbReference>
<dbReference type="InterPro" id="IPR010730">
    <property type="entry name" value="HET"/>
</dbReference>
<proteinExistence type="predicted"/>
<dbReference type="RefSeq" id="XP_066629089.1">
    <property type="nucleotide sequence ID" value="XM_066779860.1"/>
</dbReference>